<comment type="caution">
    <text evidence="1">The sequence shown here is derived from an EMBL/GenBank/DDBJ whole genome shotgun (WGS) entry which is preliminary data.</text>
</comment>
<evidence type="ECO:0000313" key="2">
    <source>
        <dbReference type="Proteomes" id="UP001498398"/>
    </source>
</evidence>
<proteinExistence type="predicted"/>
<dbReference type="PANTHER" id="PTHR15020:SF50">
    <property type="entry name" value="UPF0659 PROTEIN YMR090W"/>
    <property type="match status" value="1"/>
</dbReference>
<keyword evidence="2" id="KW-1185">Reference proteome</keyword>
<sequence>MVPMNALTLGGSRNIGYYSSVRLLDAGWTVTFLLRNPSVFDADGTIQRYVKSGKALLLKGDALVEQDVKRAWEEAASHGPEGKVDLLLFTVGGTPKISVRRGVYLTPDNLVTQSLLNVLRTMPPTSKQPLPRIITISSTGLTKTSHESVPLLLKPMYSLLLANPHKDKVGAERVVSHVCGWNWNPTDGEPEENILSKGWQDLPGLPARGSLRDVMLVIRPALLTDGECVAEDGKKRKKPAYRVKDVNDGEISGWTVSRKDVAHFVAQAVTERWDEYKGKRVNIAY</sequence>
<dbReference type="EMBL" id="JBANRG010000052">
    <property type="protein sequence ID" value="KAK7444020.1"/>
    <property type="molecule type" value="Genomic_DNA"/>
</dbReference>
<accession>A0ABR1IXV9</accession>
<dbReference type="InterPro" id="IPR036291">
    <property type="entry name" value="NAD(P)-bd_dom_sf"/>
</dbReference>
<dbReference type="SUPFAM" id="SSF51735">
    <property type="entry name" value="NAD(P)-binding Rossmann-fold domains"/>
    <property type="match status" value="1"/>
</dbReference>
<reference evidence="1 2" key="1">
    <citation type="submission" date="2024-01" db="EMBL/GenBank/DDBJ databases">
        <title>A draft genome for the cacao thread blight pathogen Marasmiellus scandens.</title>
        <authorList>
            <person name="Baruah I.K."/>
            <person name="Leung J."/>
            <person name="Bukari Y."/>
            <person name="Amoako-Attah I."/>
            <person name="Meinhardt L.W."/>
            <person name="Bailey B.A."/>
            <person name="Cohen S.P."/>
        </authorList>
    </citation>
    <scope>NUCLEOTIDE SEQUENCE [LARGE SCALE GENOMIC DNA]</scope>
    <source>
        <strain evidence="1 2">GH-19</strain>
    </source>
</reference>
<name>A0ABR1IXV9_9AGAR</name>
<evidence type="ECO:0008006" key="3">
    <source>
        <dbReference type="Google" id="ProtNLM"/>
    </source>
</evidence>
<dbReference type="Proteomes" id="UP001498398">
    <property type="component" value="Unassembled WGS sequence"/>
</dbReference>
<dbReference type="PANTHER" id="PTHR15020">
    <property type="entry name" value="FLAVIN REDUCTASE-RELATED"/>
    <property type="match status" value="1"/>
</dbReference>
<dbReference type="Gene3D" id="3.40.50.720">
    <property type="entry name" value="NAD(P)-binding Rossmann-like Domain"/>
    <property type="match status" value="1"/>
</dbReference>
<gene>
    <name evidence="1" type="ORF">VKT23_015416</name>
</gene>
<evidence type="ECO:0000313" key="1">
    <source>
        <dbReference type="EMBL" id="KAK7444020.1"/>
    </source>
</evidence>
<protein>
    <recommendedName>
        <fullName evidence="3">NAD(P)-binding domain-containing protein</fullName>
    </recommendedName>
</protein>
<organism evidence="1 2">
    <name type="scientific">Marasmiellus scandens</name>
    <dbReference type="NCBI Taxonomy" id="2682957"/>
    <lineage>
        <taxon>Eukaryota</taxon>
        <taxon>Fungi</taxon>
        <taxon>Dikarya</taxon>
        <taxon>Basidiomycota</taxon>
        <taxon>Agaricomycotina</taxon>
        <taxon>Agaricomycetes</taxon>
        <taxon>Agaricomycetidae</taxon>
        <taxon>Agaricales</taxon>
        <taxon>Marasmiineae</taxon>
        <taxon>Omphalotaceae</taxon>
        <taxon>Marasmiellus</taxon>
    </lineage>
</organism>